<dbReference type="EMBL" id="CP017755">
    <property type="protein sequence ID" value="AOZ09389.1"/>
    <property type="molecule type" value="Genomic_DNA"/>
</dbReference>
<evidence type="ECO:0000313" key="3">
    <source>
        <dbReference type="Proteomes" id="UP000177515"/>
    </source>
</evidence>
<evidence type="ECO:0000256" key="1">
    <source>
        <dbReference type="SAM" id="SignalP"/>
    </source>
</evidence>
<sequence length="124" mass="12799">MPSLATVRRLAPPAACLCLLSACAPITPSNPDAARVRVTQVEPGPSCRFLGDVTGSQGDFLRGAITSNADLETGARNDLKNKAAALGGNVVTLLTQRAGQTGSRDNLAQTNVTLTGNVYHCPPL</sequence>
<organism evidence="2 3">
    <name type="scientific">Cupriavidus malaysiensis</name>
    <dbReference type="NCBI Taxonomy" id="367825"/>
    <lineage>
        <taxon>Bacteria</taxon>
        <taxon>Pseudomonadati</taxon>
        <taxon>Pseudomonadota</taxon>
        <taxon>Betaproteobacteria</taxon>
        <taxon>Burkholderiales</taxon>
        <taxon>Burkholderiaceae</taxon>
        <taxon>Cupriavidus</taxon>
    </lineage>
</organism>
<keyword evidence="1" id="KW-0732">Signal</keyword>
<reference evidence="2 3" key="1">
    <citation type="submission" date="2016-10" db="EMBL/GenBank/DDBJ databases">
        <title>Complete genome sequences of three Cupriavidus strains isolated from various Malaysian environments.</title>
        <authorList>
            <person name="Abdullah A.A.-A."/>
            <person name="Shafie N.A.H."/>
            <person name="Lau N.S."/>
        </authorList>
    </citation>
    <scope>NUCLEOTIDE SEQUENCE [LARGE SCALE GENOMIC DNA]</scope>
    <source>
        <strain evidence="2 3">USMAA1020</strain>
    </source>
</reference>
<evidence type="ECO:0000313" key="2">
    <source>
        <dbReference type="EMBL" id="AOZ09389.1"/>
    </source>
</evidence>
<feature type="signal peptide" evidence="1">
    <location>
        <begin position="1"/>
        <end position="24"/>
    </location>
</feature>
<gene>
    <name evidence="2" type="ORF">BKK80_26795</name>
</gene>
<name>A0ABM7D7V2_9BURK</name>
<dbReference type="Proteomes" id="UP000177515">
    <property type="component" value="Chromosome 2"/>
</dbReference>
<dbReference type="InterPro" id="IPR025294">
    <property type="entry name" value="DUF4156"/>
</dbReference>
<dbReference type="Pfam" id="PF13698">
    <property type="entry name" value="DUF4156"/>
    <property type="match status" value="1"/>
</dbReference>
<keyword evidence="3" id="KW-1185">Reference proteome</keyword>
<feature type="chain" id="PRO_5045435414" description="DUF4156 domain-containing protein" evidence="1">
    <location>
        <begin position="25"/>
        <end position="124"/>
    </location>
</feature>
<proteinExistence type="predicted"/>
<protein>
    <recommendedName>
        <fullName evidence="4">DUF4156 domain-containing protein</fullName>
    </recommendedName>
</protein>
<evidence type="ECO:0008006" key="4">
    <source>
        <dbReference type="Google" id="ProtNLM"/>
    </source>
</evidence>
<accession>A0ABM7D7V2</accession>